<dbReference type="VEuPathDB" id="TrichDB:TVAG_120850"/>
<evidence type="ECO:0000256" key="4">
    <source>
        <dbReference type="ARBA" id="ARBA00022786"/>
    </source>
</evidence>
<dbReference type="EC" id="3.4.19.12" evidence="7"/>
<dbReference type="InterPro" id="IPR006615">
    <property type="entry name" value="Pept_C19_DUSP"/>
</dbReference>
<dbReference type="GO" id="GO:0006508">
    <property type="term" value="P:proteolysis"/>
    <property type="evidence" value="ECO:0007669"/>
    <property type="project" value="UniProtKB-KW"/>
</dbReference>
<dbReference type="PROSITE" id="PS51283">
    <property type="entry name" value="DUSP"/>
    <property type="match status" value="1"/>
</dbReference>
<keyword evidence="5 7" id="KW-0378">Hydrolase</keyword>
<dbReference type="STRING" id="5722.A2FB68"/>
<feature type="domain" description="DUSP" evidence="9">
    <location>
        <begin position="7"/>
        <end position="110"/>
    </location>
</feature>
<dbReference type="InterPro" id="IPR035927">
    <property type="entry name" value="DUSP-like_sf"/>
</dbReference>
<dbReference type="OrthoDB" id="265776at2759"/>
<dbReference type="AlphaFoldDB" id="A2FB68"/>
<dbReference type="Pfam" id="PF06337">
    <property type="entry name" value="DUSP"/>
    <property type="match status" value="1"/>
</dbReference>
<dbReference type="EMBL" id="DS113698">
    <property type="protein sequence ID" value="EAX97849.1"/>
    <property type="molecule type" value="Genomic_DNA"/>
</dbReference>
<dbReference type="SUPFAM" id="SSF143791">
    <property type="entry name" value="DUSP-like"/>
    <property type="match status" value="1"/>
</dbReference>
<dbReference type="PROSITE" id="PS00973">
    <property type="entry name" value="USP_2"/>
    <property type="match status" value="1"/>
</dbReference>
<dbReference type="SUPFAM" id="SSF54001">
    <property type="entry name" value="Cysteine proteinases"/>
    <property type="match status" value="1"/>
</dbReference>
<evidence type="ECO:0000256" key="6">
    <source>
        <dbReference type="ARBA" id="ARBA00022807"/>
    </source>
</evidence>
<dbReference type="VEuPathDB" id="TrichDB:TVAGG3_0057980"/>
<dbReference type="RefSeq" id="XP_001310779.1">
    <property type="nucleotide sequence ID" value="XM_001310778.1"/>
</dbReference>
<dbReference type="InterPro" id="IPR050185">
    <property type="entry name" value="Ub_carboxyl-term_hydrolase"/>
</dbReference>
<keyword evidence="4 7" id="KW-0833">Ubl conjugation pathway</keyword>
<dbReference type="InterPro" id="IPR028889">
    <property type="entry name" value="USP"/>
</dbReference>
<evidence type="ECO:0000256" key="2">
    <source>
        <dbReference type="ARBA" id="ARBA00009085"/>
    </source>
</evidence>
<gene>
    <name evidence="10" type="ORF">TVAG_435960</name>
</gene>
<dbReference type="OMA" id="EGHYNTF"/>
<dbReference type="InterPro" id="IPR038765">
    <property type="entry name" value="Papain-like_cys_pep_sf"/>
</dbReference>
<comment type="catalytic activity">
    <reaction evidence="1 7">
        <text>Thiol-dependent hydrolysis of ester, thioester, amide, peptide and isopeptide bonds formed by the C-terminal Gly of ubiquitin (a 76-residue protein attached to proteins as an intracellular targeting signal).</text>
        <dbReference type="EC" id="3.4.19.12"/>
    </reaction>
</comment>
<dbReference type="InterPro" id="IPR001394">
    <property type="entry name" value="Peptidase_C19_UCH"/>
</dbReference>
<organism evidence="10 11">
    <name type="scientific">Trichomonas vaginalis (strain ATCC PRA-98 / G3)</name>
    <dbReference type="NCBI Taxonomy" id="412133"/>
    <lineage>
        <taxon>Eukaryota</taxon>
        <taxon>Metamonada</taxon>
        <taxon>Parabasalia</taxon>
        <taxon>Trichomonadida</taxon>
        <taxon>Trichomonadidae</taxon>
        <taxon>Trichomonas</taxon>
    </lineage>
</organism>
<reference evidence="10" key="1">
    <citation type="submission" date="2006-10" db="EMBL/GenBank/DDBJ databases">
        <authorList>
            <person name="Amadeo P."/>
            <person name="Zhao Q."/>
            <person name="Wortman J."/>
            <person name="Fraser-Liggett C."/>
            <person name="Carlton J."/>
        </authorList>
    </citation>
    <scope>NUCLEOTIDE SEQUENCE</scope>
    <source>
        <strain evidence="10">G3</strain>
    </source>
</reference>
<dbReference type="Proteomes" id="UP000001542">
    <property type="component" value="Unassembled WGS sequence"/>
</dbReference>
<evidence type="ECO:0000259" key="8">
    <source>
        <dbReference type="PROSITE" id="PS50235"/>
    </source>
</evidence>
<accession>A2FB68</accession>
<dbReference type="GO" id="GO:0016579">
    <property type="term" value="P:protein deubiquitination"/>
    <property type="evidence" value="ECO:0007669"/>
    <property type="project" value="InterPro"/>
</dbReference>
<reference evidence="10" key="2">
    <citation type="journal article" date="2007" name="Science">
        <title>Draft genome sequence of the sexually transmitted pathogen Trichomonas vaginalis.</title>
        <authorList>
            <person name="Carlton J.M."/>
            <person name="Hirt R.P."/>
            <person name="Silva J.C."/>
            <person name="Delcher A.L."/>
            <person name="Schatz M."/>
            <person name="Zhao Q."/>
            <person name="Wortman J.R."/>
            <person name="Bidwell S.L."/>
            <person name="Alsmark U.C.M."/>
            <person name="Besteiro S."/>
            <person name="Sicheritz-Ponten T."/>
            <person name="Noel C.J."/>
            <person name="Dacks J.B."/>
            <person name="Foster P.G."/>
            <person name="Simillion C."/>
            <person name="Van de Peer Y."/>
            <person name="Miranda-Saavedra D."/>
            <person name="Barton G.J."/>
            <person name="Westrop G.D."/>
            <person name="Mueller S."/>
            <person name="Dessi D."/>
            <person name="Fiori P.L."/>
            <person name="Ren Q."/>
            <person name="Paulsen I."/>
            <person name="Zhang H."/>
            <person name="Bastida-Corcuera F.D."/>
            <person name="Simoes-Barbosa A."/>
            <person name="Brown M.T."/>
            <person name="Hayes R.D."/>
            <person name="Mukherjee M."/>
            <person name="Okumura C.Y."/>
            <person name="Schneider R."/>
            <person name="Smith A.J."/>
            <person name="Vanacova S."/>
            <person name="Villalvazo M."/>
            <person name="Haas B.J."/>
            <person name="Pertea M."/>
            <person name="Feldblyum T.V."/>
            <person name="Utterback T.R."/>
            <person name="Shu C.L."/>
            <person name="Osoegawa K."/>
            <person name="de Jong P.J."/>
            <person name="Hrdy I."/>
            <person name="Horvathova L."/>
            <person name="Zubacova Z."/>
            <person name="Dolezal P."/>
            <person name="Malik S.B."/>
            <person name="Logsdon J.M. Jr."/>
            <person name="Henze K."/>
            <person name="Gupta A."/>
            <person name="Wang C.C."/>
            <person name="Dunne R.L."/>
            <person name="Upcroft J.A."/>
            <person name="Upcroft P."/>
            <person name="White O."/>
            <person name="Salzberg S.L."/>
            <person name="Tang P."/>
            <person name="Chiu C.-H."/>
            <person name="Lee Y.-S."/>
            <person name="Embley T.M."/>
            <person name="Coombs G.H."/>
            <person name="Mottram J.C."/>
            <person name="Tachezy J."/>
            <person name="Fraser-Liggett C.M."/>
            <person name="Johnson P.J."/>
        </authorList>
    </citation>
    <scope>NUCLEOTIDE SEQUENCE [LARGE SCALE GENOMIC DNA]</scope>
    <source>
        <strain evidence="10">G3</strain>
    </source>
</reference>
<evidence type="ECO:0000256" key="3">
    <source>
        <dbReference type="ARBA" id="ARBA00022670"/>
    </source>
</evidence>
<dbReference type="Pfam" id="PF00443">
    <property type="entry name" value="UCH"/>
    <property type="match status" value="1"/>
</dbReference>
<sequence length="802" mass="92829">MDNAQSLKAHDEKEIIKAFEEQYKLVPENRGYIISATFVREWKKYVDFSEKKTTGPRPATIDNRKLLNENNELRKNAIINLEFEVITQQVWETFHSWYGGGPEITVEIAHDPIRNKNVPVLKYSTYKLCYGSQLKTIVISKYSRVSDLYTKSLELFGFSPNDYHLRNYEGRIPGEILDQTKIICEYMLKDNQELLIEENAPDPTKTEFYSTKACSVADIQEEVMPDTKDIHSLQPLNKRAISLVSIDMIDRPQPGTAGFLNLGNTCYMNSTLQCLFHTPPLLHLFEGNEWTNYPNNGALLSDFVELCKIAWNGNQSVINPHAFKDVIDRIAPEFRGRDPHDAHEFLGTVLRTIHDDMNIAKGRPQSIKMTRDPMQAWNAMKLTDDSPIIDIFFGMCRHTLTCPKCNNKQSSFEPFMTLNLHLPPRKVITIQIIFVPANPVEPMRTMKLKVFEDASLEEYEESISLEVKRKIYISFADIQESSHRAIFIPTYKAPAQGHEIYAFEISSHYTLHVVVWLCVKIKKPYQKNMMKMGMPYIISISNENATTMELLRQCDNFFSYLWEGQQEKLPPDLQDLKDKLMSFGKPCNTRFKIKLEKKLFSKSTTFKPFDGVPWVSKRNVYAILNPQFLIDGQFNWSMIRRQLRQTATMPSNRTCSPINRCFDTFSMEETLDEKNLWYCSECHSNVAAKSQTLIWKLPKVLIIQLKRFYQEGMRLLKNNTFVKYPIILDMNPHFGGPGTGGKYRLYGVMEHQGSLTGGHYEASCFVEGINQWYHYSDASAKEITDQQVISSNAYLLFYQRIE</sequence>
<evidence type="ECO:0000256" key="1">
    <source>
        <dbReference type="ARBA" id="ARBA00000707"/>
    </source>
</evidence>
<dbReference type="SMART" id="SM00695">
    <property type="entry name" value="DUSP"/>
    <property type="match status" value="1"/>
</dbReference>
<dbReference type="PANTHER" id="PTHR21646:SF24">
    <property type="entry name" value="UBIQUITIN CARBOXYL-TERMINAL HYDROLASE"/>
    <property type="match status" value="1"/>
</dbReference>
<keyword evidence="11" id="KW-1185">Reference proteome</keyword>
<dbReference type="PROSITE" id="PS50235">
    <property type="entry name" value="USP_3"/>
    <property type="match status" value="1"/>
</dbReference>
<evidence type="ECO:0000313" key="10">
    <source>
        <dbReference type="EMBL" id="EAX97849.1"/>
    </source>
</evidence>
<protein>
    <recommendedName>
        <fullName evidence="7">Ubiquitin carboxyl-terminal hydrolase</fullName>
        <ecNumber evidence="7">3.4.19.12</ecNumber>
    </recommendedName>
</protein>
<dbReference type="InParanoid" id="A2FB68"/>
<comment type="similarity">
    <text evidence="2 7">Belongs to the peptidase C19 family.</text>
</comment>
<feature type="domain" description="USP" evidence="8">
    <location>
        <begin position="257"/>
        <end position="801"/>
    </location>
</feature>
<evidence type="ECO:0000256" key="5">
    <source>
        <dbReference type="ARBA" id="ARBA00022801"/>
    </source>
</evidence>
<dbReference type="eggNOG" id="KOG1870">
    <property type="taxonomic scope" value="Eukaryota"/>
</dbReference>
<proteinExistence type="inferred from homology"/>
<evidence type="ECO:0000259" key="9">
    <source>
        <dbReference type="PROSITE" id="PS51283"/>
    </source>
</evidence>
<dbReference type="PANTHER" id="PTHR21646">
    <property type="entry name" value="UBIQUITIN CARBOXYL-TERMINAL HYDROLASE"/>
    <property type="match status" value="1"/>
</dbReference>
<keyword evidence="6 7" id="KW-0788">Thiol protease</keyword>
<evidence type="ECO:0000313" key="11">
    <source>
        <dbReference type="Proteomes" id="UP000001542"/>
    </source>
</evidence>
<dbReference type="InterPro" id="IPR018200">
    <property type="entry name" value="USP_CS"/>
</dbReference>
<evidence type="ECO:0000256" key="7">
    <source>
        <dbReference type="RuleBase" id="RU366025"/>
    </source>
</evidence>
<dbReference type="KEGG" id="tva:4755636"/>
<dbReference type="PROSITE" id="PS00972">
    <property type="entry name" value="USP_1"/>
    <property type="match status" value="1"/>
</dbReference>
<dbReference type="GO" id="GO:0004843">
    <property type="term" value="F:cysteine-type deubiquitinase activity"/>
    <property type="evidence" value="ECO:0007669"/>
    <property type="project" value="UniProtKB-UniRule"/>
</dbReference>
<dbReference type="Gene3D" id="3.30.2230.10">
    <property type="entry name" value="DUSP-like"/>
    <property type="match status" value="1"/>
</dbReference>
<dbReference type="Gene3D" id="3.90.70.10">
    <property type="entry name" value="Cysteine proteinases"/>
    <property type="match status" value="2"/>
</dbReference>
<name>A2FB68_TRIV3</name>
<keyword evidence="3 7" id="KW-0645">Protease</keyword>